<gene>
    <name evidence="2" type="ORF">TNCV_3118021</name>
</gene>
<dbReference type="Proteomes" id="UP000887159">
    <property type="component" value="Unassembled WGS sequence"/>
</dbReference>
<evidence type="ECO:0000313" key="2">
    <source>
        <dbReference type="EMBL" id="GFY30640.1"/>
    </source>
</evidence>
<protein>
    <submittedName>
        <fullName evidence="2">Uncharacterized protein</fullName>
    </submittedName>
</protein>
<keyword evidence="3" id="KW-1185">Reference proteome</keyword>
<proteinExistence type="predicted"/>
<feature type="region of interest" description="Disordered" evidence="1">
    <location>
        <begin position="1"/>
        <end position="20"/>
    </location>
</feature>
<evidence type="ECO:0000313" key="3">
    <source>
        <dbReference type="Proteomes" id="UP000887159"/>
    </source>
</evidence>
<dbReference type="AlphaFoldDB" id="A0A8X6W9K7"/>
<sequence>MATVNFPHHENPPTWAGVEPATLGAEGQRQTNHVTQPAILRSRIIPLRKWSKSHNYGRIRKKTRNKETAKTFFVREDNQNKREKRCDLSGIPEQLYISDQKPYGIPLLAVWLPY</sequence>
<name>A0A8X6W9K7_TRICX</name>
<dbReference type="EMBL" id="BMAU01021394">
    <property type="protein sequence ID" value="GFY30640.1"/>
    <property type="molecule type" value="Genomic_DNA"/>
</dbReference>
<accession>A0A8X6W9K7</accession>
<reference evidence="2" key="1">
    <citation type="submission" date="2020-08" db="EMBL/GenBank/DDBJ databases">
        <title>Multicomponent nature underlies the extraordinary mechanical properties of spider dragline silk.</title>
        <authorList>
            <person name="Kono N."/>
            <person name="Nakamura H."/>
            <person name="Mori M."/>
            <person name="Yoshida Y."/>
            <person name="Ohtoshi R."/>
            <person name="Malay A.D."/>
            <person name="Moran D.A.P."/>
            <person name="Tomita M."/>
            <person name="Numata K."/>
            <person name="Arakawa K."/>
        </authorList>
    </citation>
    <scope>NUCLEOTIDE SEQUENCE</scope>
</reference>
<evidence type="ECO:0000256" key="1">
    <source>
        <dbReference type="SAM" id="MobiDB-lite"/>
    </source>
</evidence>
<comment type="caution">
    <text evidence="2">The sequence shown here is derived from an EMBL/GenBank/DDBJ whole genome shotgun (WGS) entry which is preliminary data.</text>
</comment>
<organism evidence="2 3">
    <name type="scientific">Trichonephila clavipes</name>
    <name type="common">Golden silk orbweaver</name>
    <name type="synonym">Nephila clavipes</name>
    <dbReference type="NCBI Taxonomy" id="2585209"/>
    <lineage>
        <taxon>Eukaryota</taxon>
        <taxon>Metazoa</taxon>
        <taxon>Ecdysozoa</taxon>
        <taxon>Arthropoda</taxon>
        <taxon>Chelicerata</taxon>
        <taxon>Arachnida</taxon>
        <taxon>Araneae</taxon>
        <taxon>Araneomorphae</taxon>
        <taxon>Entelegynae</taxon>
        <taxon>Araneoidea</taxon>
        <taxon>Nephilidae</taxon>
        <taxon>Trichonephila</taxon>
    </lineage>
</organism>